<dbReference type="SUPFAM" id="SSF48150">
    <property type="entry name" value="DNA-glycosylase"/>
    <property type="match status" value="1"/>
</dbReference>
<evidence type="ECO:0000313" key="9">
    <source>
        <dbReference type="Proteomes" id="UP000620075"/>
    </source>
</evidence>
<dbReference type="InterPro" id="IPR003265">
    <property type="entry name" value="HhH-GPD_domain"/>
</dbReference>
<keyword evidence="4" id="KW-0227">DNA damage</keyword>
<gene>
    <name evidence="8" type="ORF">JF888_11420</name>
</gene>
<dbReference type="GO" id="GO:0006285">
    <property type="term" value="P:base-excision repair, AP site formation"/>
    <property type="evidence" value="ECO:0007669"/>
    <property type="project" value="TreeGrafter"/>
</dbReference>
<dbReference type="GO" id="GO:0006307">
    <property type="term" value="P:DNA alkylation repair"/>
    <property type="evidence" value="ECO:0007669"/>
    <property type="project" value="TreeGrafter"/>
</dbReference>
<evidence type="ECO:0000256" key="5">
    <source>
        <dbReference type="ARBA" id="ARBA00023204"/>
    </source>
</evidence>
<comment type="catalytic activity">
    <reaction evidence="1">
        <text>Hydrolysis of alkylated DNA, releasing 3-methyladenine, 3-methylguanine, 7-methylguanine and 7-methyladenine.</text>
        <dbReference type="EC" id="3.2.2.21"/>
    </reaction>
</comment>
<dbReference type="EC" id="3.2.2.21" evidence="3"/>
<evidence type="ECO:0000256" key="2">
    <source>
        <dbReference type="ARBA" id="ARBA00010817"/>
    </source>
</evidence>
<accession>A0A934N7L3</accession>
<dbReference type="Pfam" id="PF00730">
    <property type="entry name" value="HhH-GPD"/>
    <property type="match status" value="1"/>
</dbReference>
<dbReference type="Gene3D" id="1.10.340.30">
    <property type="entry name" value="Hypothetical protein, domain 2"/>
    <property type="match status" value="1"/>
</dbReference>
<dbReference type="GO" id="GO:0008725">
    <property type="term" value="F:DNA-3-methyladenine glycosylase activity"/>
    <property type="evidence" value="ECO:0007669"/>
    <property type="project" value="TreeGrafter"/>
</dbReference>
<dbReference type="InterPro" id="IPR011257">
    <property type="entry name" value="DNA_glycosylase"/>
</dbReference>
<keyword evidence="5" id="KW-0234">DNA repair</keyword>
<protein>
    <recommendedName>
        <fullName evidence="3">DNA-3-methyladenine glycosylase II</fullName>
        <ecNumber evidence="3">3.2.2.21</ecNumber>
    </recommendedName>
</protein>
<evidence type="ECO:0000259" key="7">
    <source>
        <dbReference type="SMART" id="SM00478"/>
    </source>
</evidence>
<name>A0A934N7L3_9BACT</name>
<feature type="domain" description="HhH-GPD" evidence="7">
    <location>
        <begin position="76"/>
        <end position="229"/>
    </location>
</feature>
<dbReference type="SMART" id="SM00478">
    <property type="entry name" value="ENDO3c"/>
    <property type="match status" value="1"/>
</dbReference>
<dbReference type="PANTHER" id="PTHR43003">
    <property type="entry name" value="DNA-3-METHYLADENINE GLYCOSYLASE"/>
    <property type="match status" value="1"/>
</dbReference>
<organism evidence="8 9">
    <name type="scientific">Candidatus Dormiibacter inghamiae</name>
    <dbReference type="NCBI Taxonomy" id="3127013"/>
    <lineage>
        <taxon>Bacteria</taxon>
        <taxon>Bacillati</taxon>
        <taxon>Candidatus Dormiibacterota</taxon>
        <taxon>Candidatus Dormibacteria</taxon>
        <taxon>Candidatus Dormibacterales</taxon>
        <taxon>Candidatus Dormibacteraceae</taxon>
        <taxon>Candidatus Dormiibacter</taxon>
    </lineage>
</organism>
<evidence type="ECO:0000256" key="1">
    <source>
        <dbReference type="ARBA" id="ARBA00000086"/>
    </source>
</evidence>
<dbReference type="GO" id="GO:0032993">
    <property type="term" value="C:protein-DNA complex"/>
    <property type="evidence" value="ECO:0007669"/>
    <property type="project" value="TreeGrafter"/>
</dbReference>
<dbReference type="AlphaFoldDB" id="A0A934N7L3"/>
<dbReference type="EMBL" id="JAEKNQ010000040">
    <property type="protein sequence ID" value="MBJ7603785.1"/>
    <property type="molecule type" value="Genomic_DNA"/>
</dbReference>
<feature type="region of interest" description="Disordered" evidence="6">
    <location>
        <begin position="1"/>
        <end position="30"/>
    </location>
</feature>
<dbReference type="GO" id="GO:0032131">
    <property type="term" value="F:alkylated DNA binding"/>
    <property type="evidence" value="ECO:0007669"/>
    <property type="project" value="TreeGrafter"/>
</dbReference>
<dbReference type="Gene3D" id="1.10.1670.40">
    <property type="match status" value="1"/>
</dbReference>
<dbReference type="FunFam" id="1.10.340.30:FF:000004">
    <property type="entry name" value="DNA-3-methyladenine glycosylase II"/>
    <property type="match status" value="1"/>
</dbReference>
<dbReference type="CDD" id="cd00056">
    <property type="entry name" value="ENDO3c"/>
    <property type="match status" value="1"/>
</dbReference>
<dbReference type="GO" id="GO:0043916">
    <property type="term" value="F:DNA-7-methylguanine glycosylase activity"/>
    <property type="evidence" value="ECO:0007669"/>
    <property type="project" value="TreeGrafter"/>
</dbReference>
<comment type="caution">
    <text evidence="8">The sequence shown here is derived from an EMBL/GenBank/DDBJ whole genome shotgun (WGS) entry which is preliminary data.</text>
</comment>
<proteinExistence type="inferred from homology"/>
<comment type="similarity">
    <text evidence="2">Belongs to the alkylbase DNA glycosidase AlkA family.</text>
</comment>
<dbReference type="PANTHER" id="PTHR43003:SF5">
    <property type="entry name" value="DNA-3-METHYLADENINE GLYCOSYLASE"/>
    <property type="match status" value="1"/>
</dbReference>
<reference evidence="8 9" key="1">
    <citation type="submission" date="2020-10" db="EMBL/GenBank/DDBJ databases">
        <title>Ca. Dormibacterota MAGs.</title>
        <authorList>
            <person name="Montgomery K."/>
        </authorList>
    </citation>
    <scope>NUCLEOTIDE SEQUENCE [LARGE SCALE GENOMIC DNA]</scope>
    <source>
        <strain evidence="8">SC8811_S16_3</strain>
    </source>
</reference>
<sequence length="235" mass="25173">MSQRSRTPAFAGGVRSADGEPGVGAAQPATSEQFTRAARLLAHRDAALGRVIEAVGPPVLREPQPDAFAALVRSIVFQQLAGRAASAIHQRFLATLPNGLSPQNVLTLPPEVLREAGLSGAKAASILDLATKVGDGTVPLEDAEALADEDLITRLATVRGIGRWTAEMFLIFHLRRPDVWPVDDLGVRKGYAKAHGLALPPPPRALMALGDLYRPWRTVAAWYCWRAVDTVLPEA</sequence>
<evidence type="ECO:0000256" key="3">
    <source>
        <dbReference type="ARBA" id="ARBA00012000"/>
    </source>
</evidence>
<evidence type="ECO:0000313" key="8">
    <source>
        <dbReference type="EMBL" id="MBJ7603785.1"/>
    </source>
</evidence>
<evidence type="ECO:0000256" key="6">
    <source>
        <dbReference type="SAM" id="MobiDB-lite"/>
    </source>
</evidence>
<dbReference type="InterPro" id="IPR051912">
    <property type="entry name" value="Alkylbase_DNA_Glycosylase/TA"/>
</dbReference>
<evidence type="ECO:0000256" key="4">
    <source>
        <dbReference type="ARBA" id="ARBA00022763"/>
    </source>
</evidence>
<dbReference type="Proteomes" id="UP000620075">
    <property type="component" value="Unassembled WGS sequence"/>
</dbReference>